<dbReference type="InterPro" id="IPR036271">
    <property type="entry name" value="Tet_transcr_reg_TetR-rel_C_sf"/>
</dbReference>
<evidence type="ECO:0000313" key="2">
    <source>
        <dbReference type="Proteomes" id="UP000586722"/>
    </source>
</evidence>
<dbReference type="FunFam" id="1.10.10.60:FF:000141">
    <property type="entry name" value="TetR family transcriptional regulator"/>
    <property type="match status" value="1"/>
</dbReference>
<accession>A0A7X5F602</accession>
<dbReference type="GO" id="GO:0003700">
    <property type="term" value="F:DNA-binding transcription factor activity"/>
    <property type="evidence" value="ECO:0007669"/>
    <property type="project" value="TreeGrafter"/>
</dbReference>
<dbReference type="Gene3D" id="1.10.357.10">
    <property type="entry name" value="Tetracycline Repressor, domain 2"/>
    <property type="match status" value="1"/>
</dbReference>
<sequence>MSDFQGVSISDQKRQQILEAAIAEFQERGFAGASMDRISDRATVSKRTVYNHFASKDVLFRAIIDCLADRMTAALDVVYVPGEDLRDQLTRLAWAEGNLLVDPCFMRMARMLMGETIRHPVLAAEFAQRVDKMRAFGAFMDAAFADGALVAGTPELAATQFMALIKARGFYPYLLTGGAPDRDLMQAIVADAVAFMIKAFARAD</sequence>
<dbReference type="PANTHER" id="PTHR30055">
    <property type="entry name" value="HTH-TYPE TRANSCRIPTIONAL REGULATOR RUTR"/>
    <property type="match status" value="1"/>
</dbReference>
<dbReference type="PRINTS" id="PR00455">
    <property type="entry name" value="HTHTETR"/>
</dbReference>
<dbReference type="SUPFAM" id="SSF46689">
    <property type="entry name" value="Homeodomain-like"/>
    <property type="match status" value="1"/>
</dbReference>
<dbReference type="GO" id="GO:0000976">
    <property type="term" value="F:transcription cis-regulatory region binding"/>
    <property type="evidence" value="ECO:0007669"/>
    <property type="project" value="TreeGrafter"/>
</dbReference>
<dbReference type="PROSITE" id="PS50977">
    <property type="entry name" value="HTH_TETR_2"/>
    <property type="match status" value="1"/>
</dbReference>
<dbReference type="AlphaFoldDB" id="A0A7X5F602"/>
<dbReference type="PROSITE" id="PS01081">
    <property type="entry name" value="HTH_TETR_1"/>
    <property type="match status" value="1"/>
</dbReference>
<dbReference type="Proteomes" id="UP000586722">
    <property type="component" value="Unassembled WGS sequence"/>
</dbReference>
<dbReference type="RefSeq" id="WP_161677837.1">
    <property type="nucleotide sequence ID" value="NZ_JAABLP010000006.1"/>
</dbReference>
<dbReference type="InterPro" id="IPR039536">
    <property type="entry name" value="TetR_C_Proteobacteria"/>
</dbReference>
<dbReference type="Pfam" id="PF00440">
    <property type="entry name" value="TetR_N"/>
    <property type="match status" value="1"/>
</dbReference>
<dbReference type="SUPFAM" id="SSF48498">
    <property type="entry name" value="Tetracyclin repressor-like, C-terminal domain"/>
    <property type="match status" value="1"/>
</dbReference>
<dbReference type="PANTHER" id="PTHR30055:SF224">
    <property type="entry name" value="TRANSCRIPTIONAL REGULATOR TETR FAMILY"/>
    <property type="match status" value="1"/>
</dbReference>
<dbReference type="Pfam" id="PF14246">
    <property type="entry name" value="TetR_C_7"/>
    <property type="match status" value="1"/>
</dbReference>
<dbReference type="Gene3D" id="1.10.10.60">
    <property type="entry name" value="Homeodomain-like"/>
    <property type="match status" value="1"/>
</dbReference>
<gene>
    <name evidence="1" type="ORF">GWI72_18895</name>
</gene>
<dbReference type="InterPro" id="IPR001647">
    <property type="entry name" value="HTH_TetR"/>
</dbReference>
<comment type="caution">
    <text evidence="1">The sequence shown here is derived from an EMBL/GenBank/DDBJ whole genome shotgun (WGS) entry which is preliminary data.</text>
</comment>
<dbReference type="InterPro" id="IPR023772">
    <property type="entry name" value="DNA-bd_HTH_TetR-type_CS"/>
</dbReference>
<organism evidence="1 2">
    <name type="scientific">Pannonibacter tanglangensis</name>
    <dbReference type="NCBI Taxonomy" id="2750084"/>
    <lineage>
        <taxon>Bacteria</taxon>
        <taxon>Pseudomonadati</taxon>
        <taxon>Pseudomonadota</taxon>
        <taxon>Alphaproteobacteria</taxon>
        <taxon>Hyphomicrobiales</taxon>
        <taxon>Stappiaceae</taxon>
        <taxon>Pannonibacter</taxon>
    </lineage>
</organism>
<proteinExistence type="predicted"/>
<dbReference type="InterPro" id="IPR009057">
    <property type="entry name" value="Homeodomain-like_sf"/>
</dbReference>
<name>A0A7X5F602_9HYPH</name>
<keyword evidence="2" id="KW-1185">Reference proteome</keyword>
<protein>
    <submittedName>
        <fullName evidence="1">TetR family transcriptional regulator</fullName>
    </submittedName>
</protein>
<dbReference type="EMBL" id="JAABLQ010000004">
    <property type="protein sequence ID" value="NBN80353.1"/>
    <property type="molecule type" value="Genomic_DNA"/>
</dbReference>
<evidence type="ECO:0000313" key="1">
    <source>
        <dbReference type="EMBL" id="NBN80353.1"/>
    </source>
</evidence>
<reference evidence="2" key="1">
    <citation type="submission" date="2020-01" db="EMBL/GenBank/DDBJ databases">
        <authorList>
            <person name="Fang Y."/>
            <person name="Sun R."/>
            <person name="Nie L."/>
            <person name="He J."/>
            <person name="Hao L."/>
            <person name="Wang L."/>
            <person name="Su S."/>
            <person name="Lv E."/>
            <person name="Zhang Z."/>
            <person name="Xie R."/>
            <person name="Liu H."/>
        </authorList>
    </citation>
    <scope>NUCLEOTIDE SEQUENCE [LARGE SCALE GENOMIC DNA]</scope>
    <source>
        <strain evidence="2">XCT-53</strain>
    </source>
</reference>
<dbReference type="InterPro" id="IPR050109">
    <property type="entry name" value="HTH-type_TetR-like_transc_reg"/>
</dbReference>